<dbReference type="EMBL" id="JADYXP020000011">
    <property type="protein sequence ID" value="KAL0114538.1"/>
    <property type="molecule type" value="Genomic_DNA"/>
</dbReference>
<evidence type="ECO:0000313" key="2">
    <source>
        <dbReference type="EMBL" id="KAL0114538.1"/>
    </source>
</evidence>
<feature type="transmembrane region" description="Helical" evidence="1">
    <location>
        <begin position="110"/>
        <end position="132"/>
    </location>
</feature>
<name>A0AAW2FFB0_9HYME</name>
<feature type="transmembrane region" description="Helical" evidence="1">
    <location>
        <begin position="37"/>
        <end position="54"/>
    </location>
</feature>
<sequence length="208" mass="22991">MTVRSRARRYLTVRVIAISSSILRSDRRSPERSAPRLYALIPSTALILIFVFHLRSRSTPRKRRRCHDSPTLSDPFDGRLLSSGPQPFRLATGTACPPVARTTHVFPRVASLQVVSTFILAVTAVALFLSLVENVIKSPSAFYRANRYQGKRVPGGVFARLPPSEFIPEIRPQHAEGDKDIPVFAWISNGSSLPGWKLFLGGGGSTPR</sequence>
<accession>A0AAW2FFB0</accession>
<dbReference type="Proteomes" id="UP001430953">
    <property type="component" value="Unassembled WGS sequence"/>
</dbReference>
<evidence type="ECO:0000313" key="3">
    <source>
        <dbReference type="Proteomes" id="UP001430953"/>
    </source>
</evidence>
<keyword evidence="3" id="KW-1185">Reference proteome</keyword>
<comment type="caution">
    <text evidence="2">The sequence shown here is derived from an EMBL/GenBank/DDBJ whole genome shotgun (WGS) entry which is preliminary data.</text>
</comment>
<evidence type="ECO:0000256" key="1">
    <source>
        <dbReference type="SAM" id="Phobius"/>
    </source>
</evidence>
<reference evidence="2 3" key="1">
    <citation type="submission" date="2023-03" db="EMBL/GenBank/DDBJ databases">
        <title>High recombination rates correlate with genetic variation in Cardiocondyla obscurior ants.</title>
        <authorList>
            <person name="Errbii M."/>
        </authorList>
    </citation>
    <scope>NUCLEOTIDE SEQUENCE [LARGE SCALE GENOMIC DNA]</scope>
    <source>
        <strain evidence="2">Alpha-2009</strain>
        <tissue evidence="2">Whole body</tissue>
    </source>
</reference>
<protein>
    <submittedName>
        <fullName evidence="2">Uncharacterized protein</fullName>
    </submittedName>
</protein>
<keyword evidence="1" id="KW-0472">Membrane</keyword>
<proteinExistence type="predicted"/>
<keyword evidence="1" id="KW-0812">Transmembrane</keyword>
<gene>
    <name evidence="2" type="ORF">PUN28_011675</name>
</gene>
<keyword evidence="1" id="KW-1133">Transmembrane helix</keyword>
<organism evidence="2 3">
    <name type="scientific">Cardiocondyla obscurior</name>
    <dbReference type="NCBI Taxonomy" id="286306"/>
    <lineage>
        <taxon>Eukaryota</taxon>
        <taxon>Metazoa</taxon>
        <taxon>Ecdysozoa</taxon>
        <taxon>Arthropoda</taxon>
        <taxon>Hexapoda</taxon>
        <taxon>Insecta</taxon>
        <taxon>Pterygota</taxon>
        <taxon>Neoptera</taxon>
        <taxon>Endopterygota</taxon>
        <taxon>Hymenoptera</taxon>
        <taxon>Apocrita</taxon>
        <taxon>Aculeata</taxon>
        <taxon>Formicoidea</taxon>
        <taxon>Formicidae</taxon>
        <taxon>Myrmicinae</taxon>
        <taxon>Cardiocondyla</taxon>
    </lineage>
</organism>
<dbReference type="AlphaFoldDB" id="A0AAW2FFB0"/>